<feature type="domain" description="C-type lectin" evidence="2">
    <location>
        <begin position="53"/>
        <end position="152"/>
    </location>
</feature>
<dbReference type="STRING" id="144197.ENSSPAP00000016846"/>
<dbReference type="PROSITE" id="PS50041">
    <property type="entry name" value="C_TYPE_LECTIN_2"/>
    <property type="match status" value="1"/>
</dbReference>
<organism evidence="3">
    <name type="scientific">Stegastes partitus</name>
    <name type="common">bicolor damselfish</name>
    <dbReference type="NCBI Taxonomy" id="144197"/>
    <lineage>
        <taxon>Eukaryota</taxon>
        <taxon>Metazoa</taxon>
        <taxon>Chordata</taxon>
        <taxon>Craniata</taxon>
        <taxon>Vertebrata</taxon>
        <taxon>Euteleostomi</taxon>
        <taxon>Actinopterygii</taxon>
        <taxon>Neopterygii</taxon>
        <taxon>Teleostei</taxon>
        <taxon>Neoteleostei</taxon>
        <taxon>Acanthomorphata</taxon>
        <taxon>Ovalentaria</taxon>
        <taxon>Pomacentridae</taxon>
        <taxon>Stegastes</taxon>
    </lineage>
</organism>
<evidence type="ECO:0000256" key="1">
    <source>
        <dbReference type="SAM" id="SignalP"/>
    </source>
</evidence>
<name>A0A3B5A8Z9_9TELE</name>
<dbReference type="InterPro" id="IPR001304">
    <property type="entry name" value="C-type_lectin-like"/>
</dbReference>
<dbReference type="InterPro" id="IPR016186">
    <property type="entry name" value="C-type_lectin-like/link_sf"/>
</dbReference>
<sequence length="164" mass="18613">MELAFLITLLLLHLSYSLHNGSYNKLSTSLNLWFSAFLASYRECSQHNGKPKFVFYSEQKSWESSLELCRDKHTDMAYARTEEENSEIMNMVKTWTGFFGVHNTAWVGVFSDPWIWSDGGKTSFRFWLRGANHGGNCASVAGTGNWNADRCSLGFVEGTRANTE</sequence>
<feature type="chain" id="PRO_5017308628" description="C-type lectin domain-containing protein" evidence="1">
    <location>
        <begin position="18"/>
        <end position="164"/>
    </location>
</feature>
<dbReference type="AlphaFoldDB" id="A0A3B5A8Z9"/>
<dbReference type="InterPro" id="IPR016187">
    <property type="entry name" value="CTDL_fold"/>
</dbReference>
<protein>
    <recommendedName>
        <fullName evidence="2">C-type lectin domain-containing protein</fullName>
    </recommendedName>
</protein>
<accession>A0A3B5A8Z9</accession>
<dbReference type="SMART" id="SM00034">
    <property type="entry name" value="CLECT"/>
    <property type="match status" value="1"/>
</dbReference>
<evidence type="ECO:0000259" key="2">
    <source>
        <dbReference type="PROSITE" id="PS50041"/>
    </source>
</evidence>
<evidence type="ECO:0000313" key="3">
    <source>
        <dbReference type="Ensembl" id="ENSSPAP00000016846.1"/>
    </source>
</evidence>
<reference evidence="3" key="1">
    <citation type="submission" date="2023-09" db="UniProtKB">
        <authorList>
            <consortium name="Ensembl"/>
        </authorList>
    </citation>
    <scope>IDENTIFICATION</scope>
</reference>
<feature type="signal peptide" evidence="1">
    <location>
        <begin position="1"/>
        <end position="17"/>
    </location>
</feature>
<dbReference type="Ensembl" id="ENSSPAT00000017109.1">
    <property type="protein sequence ID" value="ENSSPAP00000016846.1"/>
    <property type="gene ID" value="ENSSPAG00000012719.1"/>
</dbReference>
<proteinExistence type="predicted"/>
<dbReference type="PANTHER" id="PTHR45784:SF3">
    <property type="entry name" value="C-TYPE LECTIN DOMAIN FAMILY 4 MEMBER K-LIKE-RELATED"/>
    <property type="match status" value="1"/>
</dbReference>
<dbReference type="PANTHER" id="PTHR45784">
    <property type="entry name" value="C-TYPE LECTIN DOMAIN FAMILY 20 MEMBER A-RELATED"/>
    <property type="match status" value="1"/>
</dbReference>
<keyword evidence="1" id="KW-0732">Signal</keyword>
<dbReference type="Pfam" id="PF00059">
    <property type="entry name" value="Lectin_C"/>
    <property type="match status" value="1"/>
</dbReference>
<dbReference type="Gene3D" id="3.10.100.10">
    <property type="entry name" value="Mannose-Binding Protein A, subunit A"/>
    <property type="match status" value="1"/>
</dbReference>
<dbReference type="SUPFAM" id="SSF56436">
    <property type="entry name" value="C-type lectin-like"/>
    <property type="match status" value="1"/>
</dbReference>
<dbReference type="GeneTree" id="ENSGT00940000177540"/>